<organism evidence="6 7">
    <name type="scientific">Streblomastix strix</name>
    <dbReference type="NCBI Taxonomy" id="222440"/>
    <lineage>
        <taxon>Eukaryota</taxon>
        <taxon>Metamonada</taxon>
        <taxon>Preaxostyla</taxon>
        <taxon>Oxymonadida</taxon>
        <taxon>Streblomastigidae</taxon>
        <taxon>Streblomastix</taxon>
    </lineage>
</organism>
<keyword evidence="1" id="KW-0808">Transferase</keyword>
<sequence length="337" mass="38690">NHIQSIFVLKYMGYVTWELYPFLEMEYANMITLDIIVKQPEITLPKYTFRAILKQILEGMRAFHSSGLVHRDIKCDNIILHCPPGSGRVHAKISDFGFAKIVDLNNKQTYLAGTIPFMSPEQFHDNPIITQKVDIYALGITFYKLITHKYPVNESAIEEQGKKLALLKCIKRPSEIKDNLLWDLLSRLLEFDPEKRIAAAEALQHPYFTSPEALSDISKEQQDLASLSAVAEFEGDSSITQFDKDPTFIEFKSITSLSYIATEEQLQAERDLLELNMTLEEIKEKFEIFSNLSFLERDVVCVNLHKLLEGNKQNCIKTQQIGIIDIILHIMNTFPLE</sequence>
<dbReference type="GO" id="GO:0005524">
    <property type="term" value="F:ATP binding"/>
    <property type="evidence" value="ECO:0007669"/>
    <property type="project" value="UniProtKB-KW"/>
</dbReference>
<dbReference type="GO" id="GO:0000045">
    <property type="term" value="P:autophagosome assembly"/>
    <property type="evidence" value="ECO:0007669"/>
    <property type="project" value="TreeGrafter"/>
</dbReference>
<keyword evidence="6" id="KW-0723">Serine/threonine-protein kinase</keyword>
<dbReference type="Gene3D" id="1.10.510.10">
    <property type="entry name" value="Transferase(Phosphotransferase) domain 1"/>
    <property type="match status" value="1"/>
</dbReference>
<keyword evidence="2" id="KW-0547">Nucleotide-binding</keyword>
<dbReference type="GO" id="GO:0000407">
    <property type="term" value="C:phagophore assembly site"/>
    <property type="evidence" value="ECO:0007669"/>
    <property type="project" value="TreeGrafter"/>
</dbReference>
<reference evidence="6 7" key="1">
    <citation type="submission" date="2019-03" db="EMBL/GenBank/DDBJ databases">
        <title>Single cell metagenomics reveals metabolic interactions within the superorganism composed of flagellate Streblomastix strix and complex community of Bacteroidetes bacteria on its surface.</title>
        <authorList>
            <person name="Treitli S.C."/>
            <person name="Kolisko M."/>
            <person name="Husnik F."/>
            <person name="Keeling P."/>
            <person name="Hampl V."/>
        </authorList>
    </citation>
    <scope>NUCLEOTIDE SEQUENCE [LARGE SCALE GENOMIC DNA]</scope>
    <source>
        <strain evidence="6">ST1C</strain>
    </source>
</reference>
<comment type="caution">
    <text evidence="6">The sequence shown here is derived from an EMBL/GenBank/DDBJ whole genome shotgun (WGS) entry which is preliminary data.</text>
</comment>
<dbReference type="SMART" id="SM00220">
    <property type="entry name" value="S_TKc"/>
    <property type="match status" value="1"/>
</dbReference>
<dbReference type="AlphaFoldDB" id="A0A5J4URX5"/>
<keyword evidence="3 6" id="KW-0418">Kinase</keyword>
<dbReference type="PANTHER" id="PTHR24348:SF22">
    <property type="entry name" value="NON-SPECIFIC SERINE_THREONINE PROTEIN KINASE"/>
    <property type="match status" value="1"/>
</dbReference>
<evidence type="ECO:0000313" key="7">
    <source>
        <dbReference type="Proteomes" id="UP000324800"/>
    </source>
</evidence>
<feature type="domain" description="Protein kinase" evidence="5">
    <location>
        <begin position="1"/>
        <end position="208"/>
    </location>
</feature>
<proteinExistence type="predicted"/>
<dbReference type="PROSITE" id="PS50011">
    <property type="entry name" value="PROTEIN_KINASE_DOM"/>
    <property type="match status" value="1"/>
</dbReference>
<feature type="non-terminal residue" evidence="6">
    <location>
        <position position="1"/>
    </location>
</feature>
<evidence type="ECO:0000256" key="4">
    <source>
        <dbReference type="ARBA" id="ARBA00022840"/>
    </source>
</evidence>
<dbReference type="InterPro" id="IPR045269">
    <property type="entry name" value="Atg1-like"/>
</dbReference>
<name>A0A5J4URX5_9EUKA</name>
<evidence type="ECO:0000256" key="3">
    <source>
        <dbReference type="ARBA" id="ARBA00022777"/>
    </source>
</evidence>
<gene>
    <name evidence="6" type="ORF">EZS28_031908</name>
</gene>
<keyword evidence="4" id="KW-0067">ATP-binding</keyword>
<dbReference type="OrthoDB" id="626167at2759"/>
<evidence type="ECO:0000256" key="2">
    <source>
        <dbReference type="ARBA" id="ARBA00022741"/>
    </source>
</evidence>
<dbReference type="GO" id="GO:0010506">
    <property type="term" value="P:regulation of autophagy"/>
    <property type="evidence" value="ECO:0007669"/>
    <property type="project" value="InterPro"/>
</dbReference>
<dbReference type="InterPro" id="IPR000719">
    <property type="entry name" value="Prot_kinase_dom"/>
</dbReference>
<dbReference type="GO" id="GO:0005829">
    <property type="term" value="C:cytosol"/>
    <property type="evidence" value="ECO:0007669"/>
    <property type="project" value="TreeGrafter"/>
</dbReference>
<dbReference type="PROSITE" id="PS00108">
    <property type="entry name" value="PROTEIN_KINASE_ST"/>
    <property type="match status" value="1"/>
</dbReference>
<dbReference type="EMBL" id="SNRW01013483">
    <property type="protein sequence ID" value="KAA6372565.1"/>
    <property type="molecule type" value="Genomic_DNA"/>
</dbReference>
<dbReference type="GO" id="GO:0005776">
    <property type="term" value="C:autophagosome"/>
    <property type="evidence" value="ECO:0007669"/>
    <property type="project" value="TreeGrafter"/>
</dbReference>
<accession>A0A5J4URX5</accession>
<evidence type="ECO:0000313" key="6">
    <source>
        <dbReference type="EMBL" id="KAA6372565.1"/>
    </source>
</evidence>
<evidence type="ECO:0000259" key="5">
    <source>
        <dbReference type="PROSITE" id="PS50011"/>
    </source>
</evidence>
<dbReference type="Pfam" id="PF00069">
    <property type="entry name" value="Pkinase"/>
    <property type="match status" value="1"/>
</dbReference>
<dbReference type="GO" id="GO:0004674">
    <property type="term" value="F:protein serine/threonine kinase activity"/>
    <property type="evidence" value="ECO:0007669"/>
    <property type="project" value="UniProtKB-KW"/>
</dbReference>
<dbReference type="InterPro" id="IPR011009">
    <property type="entry name" value="Kinase-like_dom_sf"/>
</dbReference>
<dbReference type="InterPro" id="IPR008271">
    <property type="entry name" value="Ser/Thr_kinase_AS"/>
</dbReference>
<dbReference type="SUPFAM" id="SSF56112">
    <property type="entry name" value="Protein kinase-like (PK-like)"/>
    <property type="match status" value="1"/>
</dbReference>
<dbReference type="PANTHER" id="PTHR24348">
    <property type="entry name" value="SERINE/THREONINE-PROTEIN KINASE UNC-51-RELATED"/>
    <property type="match status" value="1"/>
</dbReference>
<evidence type="ECO:0000256" key="1">
    <source>
        <dbReference type="ARBA" id="ARBA00022679"/>
    </source>
</evidence>
<dbReference type="GO" id="GO:0016020">
    <property type="term" value="C:membrane"/>
    <property type="evidence" value="ECO:0007669"/>
    <property type="project" value="TreeGrafter"/>
</dbReference>
<protein>
    <submittedName>
        <fullName evidence="6">Putative serine/threonine protein kinase</fullName>
    </submittedName>
</protein>
<dbReference type="Proteomes" id="UP000324800">
    <property type="component" value="Unassembled WGS sequence"/>
</dbReference>